<accession>A0A402B0U4</accession>
<reference evidence="2" key="1">
    <citation type="submission" date="2018-12" db="EMBL/GenBank/DDBJ databases">
        <title>Tengunoibacter tsumagoiensis gen. nov., sp. nov., Dictyobacter kobayashii sp. nov., D. alpinus sp. nov., and D. joshuensis sp. nov. and description of Dictyobacteraceae fam. nov. within the order Ktedonobacterales isolated from Tengu-no-mugimeshi.</title>
        <authorList>
            <person name="Wang C.M."/>
            <person name="Zheng Y."/>
            <person name="Sakai Y."/>
            <person name="Toyoda A."/>
            <person name="Minakuchi Y."/>
            <person name="Abe K."/>
            <person name="Yokota A."/>
            <person name="Yabe S."/>
        </authorList>
    </citation>
    <scope>NUCLEOTIDE SEQUENCE [LARGE SCALE GENOMIC DNA]</scope>
    <source>
        <strain evidence="2">Uno16</strain>
    </source>
</reference>
<evidence type="ECO:0000313" key="1">
    <source>
        <dbReference type="EMBL" id="GCE24958.1"/>
    </source>
</evidence>
<dbReference type="RefSeq" id="WP_281275835.1">
    <property type="nucleotide sequence ID" value="NZ_BIFT01000001.1"/>
</dbReference>
<name>A0A402B0U4_9CHLR</name>
<comment type="caution">
    <text evidence="1">The sequence shown here is derived from an EMBL/GenBank/DDBJ whole genome shotgun (WGS) entry which is preliminary data.</text>
</comment>
<organism evidence="1 2">
    <name type="scientific">Dictyobacter alpinus</name>
    <dbReference type="NCBI Taxonomy" id="2014873"/>
    <lineage>
        <taxon>Bacteria</taxon>
        <taxon>Bacillati</taxon>
        <taxon>Chloroflexota</taxon>
        <taxon>Ktedonobacteria</taxon>
        <taxon>Ktedonobacterales</taxon>
        <taxon>Dictyobacteraceae</taxon>
        <taxon>Dictyobacter</taxon>
    </lineage>
</organism>
<dbReference type="Proteomes" id="UP000287171">
    <property type="component" value="Unassembled WGS sequence"/>
</dbReference>
<proteinExistence type="predicted"/>
<dbReference type="AlphaFoldDB" id="A0A402B0U4"/>
<evidence type="ECO:0000313" key="2">
    <source>
        <dbReference type="Proteomes" id="UP000287171"/>
    </source>
</evidence>
<gene>
    <name evidence="1" type="ORF">KDA_04420</name>
</gene>
<dbReference type="EMBL" id="BIFT01000001">
    <property type="protein sequence ID" value="GCE24958.1"/>
    <property type="molecule type" value="Genomic_DNA"/>
</dbReference>
<sequence length="41" mass="4873">MRIQSEDNLHFIQLTLQEVNMLYYPGVRVQIEASVHFMSHP</sequence>
<keyword evidence="2" id="KW-1185">Reference proteome</keyword>
<protein>
    <submittedName>
        <fullName evidence="1">Uncharacterized protein</fullName>
    </submittedName>
</protein>